<feature type="non-terminal residue" evidence="18">
    <location>
        <position position="360"/>
    </location>
</feature>
<keyword evidence="12" id="KW-1015">Disulfide bond</keyword>
<keyword evidence="9" id="KW-0965">Cell junction</keyword>
<dbReference type="GO" id="GO:0002729">
    <property type="term" value="P:positive regulation of natural killer cell cytokine production"/>
    <property type="evidence" value="ECO:0007669"/>
    <property type="project" value="InterPro"/>
</dbReference>
<evidence type="ECO:0000313" key="19">
    <source>
        <dbReference type="Proteomes" id="UP001274896"/>
    </source>
</evidence>
<dbReference type="InterPro" id="IPR003599">
    <property type="entry name" value="Ig_sub"/>
</dbReference>
<evidence type="ECO:0000256" key="14">
    <source>
        <dbReference type="ARBA" id="ARBA00058274"/>
    </source>
</evidence>
<dbReference type="InterPro" id="IPR036179">
    <property type="entry name" value="Ig-like_dom_sf"/>
</dbReference>
<evidence type="ECO:0000256" key="16">
    <source>
        <dbReference type="SAM" id="Phobius"/>
    </source>
</evidence>
<evidence type="ECO:0000256" key="9">
    <source>
        <dbReference type="ARBA" id="ARBA00022949"/>
    </source>
</evidence>
<dbReference type="GO" id="GO:0009897">
    <property type="term" value="C:external side of plasma membrane"/>
    <property type="evidence" value="ECO:0007669"/>
    <property type="project" value="TreeGrafter"/>
</dbReference>
<evidence type="ECO:0000259" key="17">
    <source>
        <dbReference type="PROSITE" id="PS50835"/>
    </source>
</evidence>
<evidence type="ECO:0000256" key="11">
    <source>
        <dbReference type="ARBA" id="ARBA00023136"/>
    </source>
</evidence>
<reference evidence="18" key="1">
    <citation type="submission" date="2023-06" db="EMBL/GenBank/DDBJ databases">
        <title>Male Hemibagrus guttatus genome.</title>
        <authorList>
            <person name="Bian C."/>
        </authorList>
    </citation>
    <scope>NUCLEOTIDE SEQUENCE</scope>
    <source>
        <strain evidence="18">Male_cb2023</strain>
        <tissue evidence="18">Muscle</tissue>
    </source>
</reference>
<keyword evidence="6" id="KW-0732">Signal</keyword>
<dbReference type="InterPro" id="IPR013783">
    <property type="entry name" value="Ig-like_fold"/>
</dbReference>
<evidence type="ECO:0000256" key="15">
    <source>
        <dbReference type="ARBA" id="ARBA00062858"/>
    </source>
</evidence>
<keyword evidence="8" id="KW-0130">Cell adhesion</keyword>
<keyword evidence="11 16" id="KW-0472">Membrane</keyword>
<sequence>SCSLRLCSINAAFICTQAVTMEAVQKENWYFMALLISLTFIKVSETLQFQGSIVKLQDGMLLDCTCPWTGNLIMVSWTKDVHSAPLAIYHPDYGINFSDSYDGRVEFVRASAMDGSIRIRNITEKDEGVYHCSVQTFPQGSWSKDTLVRKQDTTPVFYHNPNTKYLTVSESEDVTIRCSQNDTMYNVSMEKMEVTDGGSSLLAECKQGYDGVELSKFLHRGAVNCSDAMEMELHLNNVNQHDGGNYRCNFSTDGEVSSRIIQLMVVSNPKGLRWYIYTAAGVAFALILMSVALLFSWRSKRKLRRLEYRPQLHTTKRELSYANVQGGVYDKMKKTTRNQRKNNPIYVNFQNTRVQKKGKR</sequence>
<evidence type="ECO:0000256" key="1">
    <source>
        <dbReference type="ARBA" id="ARBA00004251"/>
    </source>
</evidence>
<name>A0AAE0USK4_9TELE</name>
<protein>
    <recommendedName>
        <fullName evidence="17">Ig-like domain-containing protein</fullName>
    </recommendedName>
</protein>
<evidence type="ECO:0000256" key="2">
    <source>
        <dbReference type="ARBA" id="ARBA00004536"/>
    </source>
</evidence>
<keyword evidence="7" id="KW-0677">Repeat</keyword>
<accession>A0AAE0USK4</accession>
<proteinExistence type="inferred from homology"/>
<feature type="transmembrane region" description="Helical" evidence="16">
    <location>
        <begin position="274"/>
        <end position="295"/>
    </location>
</feature>
<feature type="domain" description="Ig-like" evidence="17">
    <location>
        <begin position="41"/>
        <end position="149"/>
    </location>
</feature>
<gene>
    <name evidence="18" type="ORF">QTP70_028530</name>
</gene>
<evidence type="ECO:0000256" key="10">
    <source>
        <dbReference type="ARBA" id="ARBA00022989"/>
    </source>
</evidence>
<keyword evidence="13" id="KW-0325">Glycoprotein</keyword>
<feature type="domain" description="Ig-like" evidence="17">
    <location>
        <begin position="155"/>
        <end position="262"/>
    </location>
</feature>
<evidence type="ECO:0000256" key="3">
    <source>
        <dbReference type="ARBA" id="ARBA00007810"/>
    </source>
</evidence>
<organism evidence="18 19">
    <name type="scientific">Hemibagrus guttatus</name>
    <dbReference type="NCBI Taxonomy" id="175788"/>
    <lineage>
        <taxon>Eukaryota</taxon>
        <taxon>Metazoa</taxon>
        <taxon>Chordata</taxon>
        <taxon>Craniata</taxon>
        <taxon>Vertebrata</taxon>
        <taxon>Euteleostomi</taxon>
        <taxon>Actinopterygii</taxon>
        <taxon>Neopterygii</taxon>
        <taxon>Teleostei</taxon>
        <taxon>Ostariophysi</taxon>
        <taxon>Siluriformes</taxon>
        <taxon>Bagridae</taxon>
        <taxon>Hemibagrus</taxon>
    </lineage>
</organism>
<keyword evidence="19" id="KW-1185">Reference proteome</keyword>
<comment type="function">
    <text evidence="14">Cell adhesion molecule that promotes cell-cell contacts and plays important roles in the development of the nervous system. Acts by forming homophilic or heterophilic trans-dimers.</text>
</comment>
<dbReference type="InterPro" id="IPR042842">
    <property type="entry name" value="CD226"/>
</dbReference>
<keyword evidence="4" id="KW-1003">Cell membrane</keyword>
<dbReference type="Proteomes" id="UP001274896">
    <property type="component" value="Unassembled WGS sequence"/>
</dbReference>
<dbReference type="GO" id="GO:0002891">
    <property type="term" value="P:positive regulation of immunoglobulin mediated immune response"/>
    <property type="evidence" value="ECO:0007669"/>
    <property type="project" value="TreeGrafter"/>
</dbReference>
<dbReference type="GO" id="GO:0050839">
    <property type="term" value="F:cell adhesion molecule binding"/>
    <property type="evidence" value="ECO:0007669"/>
    <property type="project" value="TreeGrafter"/>
</dbReference>
<evidence type="ECO:0000256" key="8">
    <source>
        <dbReference type="ARBA" id="ARBA00022889"/>
    </source>
</evidence>
<evidence type="ECO:0000256" key="7">
    <source>
        <dbReference type="ARBA" id="ARBA00022737"/>
    </source>
</evidence>
<dbReference type="AlphaFoldDB" id="A0AAE0USK4"/>
<comment type="caution">
    <text evidence="18">The sequence shown here is derived from an EMBL/GenBank/DDBJ whole genome shotgun (WGS) entry which is preliminary data.</text>
</comment>
<dbReference type="PANTHER" id="PTHR47011:SF1">
    <property type="entry name" value="CD226 ANTIGEN"/>
    <property type="match status" value="1"/>
</dbReference>
<dbReference type="PROSITE" id="PS50835">
    <property type="entry name" value="IG_LIKE"/>
    <property type="match status" value="2"/>
</dbReference>
<dbReference type="SMART" id="SM00409">
    <property type="entry name" value="IG"/>
    <property type="match status" value="2"/>
</dbReference>
<dbReference type="InterPro" id="IPR007110">
    <property type="entry name" value="Ig-like_dom"/>
</dbReference>
<evidence type="ECO:0000256" key="12">
    <source>
        <dbReference type="ARBA" id="ARBA00023157"/>
    </source>
</evidence>
<evidence type="ECO:0000256" key="13">
    <source>
        <dbReference type="ARBA" id="ARBA00023180"/>
    </source>
</evidence>
<comment type="subunit">
    <text evidence="15">Cis- and trans-homodimer. Can form trans-heterodimers.</text>
</comment>
<comment type="subcellular location">
    <subcellularLocation>
        <location evidence="2">Cell junction</location>
        <location evidence="2">Adherens junction</location>
    </subcellularLocation>
    <subcellularLocation>
        <location evidence="1">Cell membrane</location>
        <topology evidence="1">Single-pass type I membrane protein</topology>
    </subcellularLocation>
</comment>
<comment type="similarity">
    <text evidence="3">Belongs to the nectin family.</text>
</comment>
<evidence type="ECO:0000256" key="6">
    <source>
        <dbReference type="ARBA" id="ARBA00022729"/>
    </source>
</evidence>
<keyword evidence="10 16" id="KW-1133">Transmembrane helix</keyword>
<keyword evidence="5 16" id="KW-0812">Transmembrane</keyword>
<evidence type="ECO:0000256" key="4">
    <source>
        <dbReference type="ARBA" id="ARBA00022475"/>
    </source>
</evidence>
<evidence type="ECO:0000256" key="5">
    <source>
        <dbReference type="ARBA" id="ARBA00022692"/>
    </source>
</evidence>
<dbReference type="InterPro" id="IPR013106">
    <property type="entry name" value="Ig_V-set"/>
</dbReference>
<dbReference type="PANTHER" id="PTHR47011">
    <property type="entry name" value="CD226 ANTIGEN"/>
    <property type="match status" value="1"/>
</dbReference>
<dbReference type="GO" id="GO:0005912">
    <property type="term" value="C:adherens junction"/>
    <property type="evidence" value="ECO:0007669"/>
    <property type="project" value="UniProtKB-SubCell"/>
</dbReference>
<dbReference type="FunFam" id="2.60.40.10:FF:000304">
    <property type="entry name" value="Nectin cell adhesion molecule 1"/>
    <property type="match status" value="1"/>
</dbReference>
<dbReference type="EMBL" id="JAUCMX010000020">
    <property type="protein sequence ID" value="KAK3515695.1"/>
    <property type="molecule type" value="Genomic_DNA"/>
</dbReference>
<dbReference type="GO" id="GO:0007155">
    <property type="term" value="P:cell adhesion"/>
    <property type="evidence" value="ECO:0007669"/>
    <property type="project" value="UniProtKB-KW"/>
</dbReference>
<evidence type="ECO:0000313" key="18">
    <source>
        <dbReference type="EMBL" id="KAK3515695.1"/>
    </source>
</evidence>
<dbReference type="Pfam" id="PF07686">
    <property type="entry name" value="V-set"/>
    <property type="match status" value="1"/>
</dbReference>
<dbReference type="Gene3D" id="2.60.40.10">
    <property type="entry name" value="Immunoglobulins"/>
    <property type="match status" value="2"/>
</dbReference>
<dbReference type="SUPFAM" id="SSF48726">
    <property type="entry name" value="Immunoglobulin"/>
    <property type="match status" value="2"/>
</dbReference>